<dbReference type="Proteomes" id="UP000094893">
    <property type="component" value="Unassembled WGS sequence"/>
</dbReference>
<reference evidence="1 2" key="1">
    <citation type="journal article" date="2016" name="Int. J. Mol. Sci.">
        <title>Comparative genomics of the extreme acidophile Acidithiobacillus thiooxidans reveals intraspecific divergence and niche adaptation.</title>
        <authorList>
            <person name="Zhang X."/>
            <person name="Feng X."/>
            <person name="Tao J."/>
            <person name="Ma L."/>
            <person name="Xiao Y."/>
            <person name="Liang Y."/>
            <person name="Liu X."/>
            <person name="Yin H."/>
        </authorList>
    </citation>
    <scope>NUCLEOTIDE SEQUENCE [LARGE SCALE GENOMIC DNA]</scope>
    <source>
        <strain evidence="1 2">A02</strain>
    </source>
</reference>
<accession>A0A1C2J5L1</accession>
<gene>
    <name evidence="1" type="ORF">A6P07_15770</name>
</gene>
<organism evidence="1 2">
    <name type="scientific">Acidithiobacillus thiooxidans</name>
    <name type="common">Thiobacillus thiooxidans</name>
    <dbReference type="NCBI Taxonomy" id="930"/>
    <lineage>
        <taxon>Bacteria</taxon>
        <taxon>Pseudomonadati</taxon>
        <taxon>Pseudomonadota</taxon>
        <taxon>Acidithiobacillia</taxon>
        <taxon>Acidithiobacillales</taxon>
        <taxon>Acidithiobacillaceae</taxon>
        <taxon>Acidithiobacillus</taxon>
    </lineage>
</organism>
<dbReference type="AlphaFoldDB" id="A0A1C2J5L1"/>
<evidence type="ECO:0000313" key="2">
    <source>
        <dbReference type="Proteomes" id="UP000094893"/>
    </source>
</evidence>
<proteinExistence type="predicted"/>
<evidence type="ECO:0000313" key="1">
    <source>
        <dbReference type="EMBL" id="OCX69727.1"/>
    </source>
</evidence>
<comment type="caution">
    <text evidence="1">The sequence shown here is derived from an EMBL/GenBank/DDBJ whole genome shotgun (WGS) entry which is preliminary data.</text>
</comment>
<name>A0A1C2J5L1_ACITH</name>
<dbReference type="EMBL" id="LWSA01000226">
    <property type="protein sequence ID" value="OCX69727.1"/>
    <property type="molecule type" value="Genomic_DNA"/>
</dbReference>
<protein>
    <submittedName>
        <fullName evidence="1">Uncharacterized protein</fullName>
    </submittedName>
</protein>
<sequence>MEMRIFVLGAADPEMGRIEAVLRNFRETVLYAAVNGTRVYPGNAYQADGVIDAAGAVVETPSAAETVTVECALTGLVPAKAVDHHRPGDAGYGLSPARFWEGSSLGQIFAVLGLEPTAEDLYAAAADHCLHAAYRGDCPEVNPEGLMVWRAESRAAFQGRSVASVLADVAKARKLLREWSQAGDIPHFATTVAELPEAAAREGLPFTAEMTDRNGRRKVVLQGADPMTIQAWMATGGDMGLVDVYGDLIRGFAGGYLPA</sequence>